<dbReference type="STRING" id="69395.AQ619_05115"/>
<reference evidence="2 3" key="1">
    <citation type="submission" date="2015-10" db="EMBL/GenBank/DDBJ databases">
        <title>Conservation of the essential genome among Caulobacter and Brevundimonas species.</title>
        <authorList>
            <person name="Scott D."/>
            <person name="Ely B."/>
        </authorList>
    </citation>
    <scope>NUCLEOTIDE SEQUENCE [LARGE SCALE GENOMIC DNA]</scope>
    <source>
        <strain evidence="2 3">CB4</strain>
    </source>
</reference>
<feature type="region of interest" description="Disordered" evidence="1">
    <location>
        <begin position="55"/>
        <end position="82"/>
    </location>
</feature>
<dbReference type="Proteomes" id="UP000056905">
    <property type="component" value="Chromosome"/>
</dbReference>
<dbReference type="AlphaFoldDB" id="A0A0P0NXJ7"/>
<dbReference type="RefSeq" id="WP_062145144.1">
    <property type="nucleotide sequence ID" value="NZ_CP013002.1"/>
</dbReference>
<dbReference type="EMBL" id="CP013002">
    <property type="protein sequence ID" value="ALL12787.1"/>
    <property type="molecule type" value="Genomic_DNA"/>
</dbReference>
<sequence>MPRHRSPRPRRASKGPSRPHRHAWLTAALVKKISALADMIELKRAECDVDMASIFQGGRVPPGPSSREAPCDAEPNTPSMPR</sequence>
<protein>
    <submittedName>
        <fullName evidence="2">Uncharacterized protein</fullName>
    </submittedName>
</protein>
<gene>
    <name evidence="2" type="ORF">AQ619_05115</name>
</gene>
<evidence type="ECO:0000313" key="2">
    <source>
        <dbReference type="EMBL" id="ALL12787.1"/>
    </source>
</evidence>
<evidence type="ECO:0000313" key="3">
    <source>
        <dbReference type="Proteomes" id="UP000056905"/>
    </source>
</evidence>
<accession>A0A0P0NXJ7</accession>
<evidence type="ECO:0000256" key="1">
    <source>
        <dbReference type="SAM" id="MobiDB-lite"/>
    </source>
</evidence>
<proteinExistence type="predicted"/>
<organism evidence="2 3">
    <name type="scientific">Caulobacter henricii</name>
    <dbReference type="NCBI Taxonomy" id="69395"/>
    <lineage>
        <taxon>Bacteria</taxon>
        <taxon>Pseudomonadati</taxon>
        <taxon>Pseudomonadota</taxon>
        <taxon>Alphaproteobacteria</taxon>
        <taxon>Caulobacterales</taxon>
        <taxon>Caulobacteraceae</taxon>
        <taxon>Caulobacter</taxon>
    </lineage>
</organism>
<name>A0A0P0NXJ7_9CAUL</name>
<feature type="region of interest" description="Disordered" evidence="1">
    <location>
        <begin position="1"/>
        <end position="23"/>
    </location>
</feature>
<keyword evidence="3" id="KW-1185">Reference proteome</keyword>
<dbReference type="KEGG" id="chq:AQ619_05115"/>